<accession>A0A8J7WEK2</accession>
<dbReference type="EMBL" id="JAGTUU010000003">
    <property type="protein sequence ID" value="MBS0123941.1"/>
    <property type="molecule type" value="Genomic_DNA"/>
</dbReference>
<feature type="region of interest" description="Disordered" evidence="1">
    <location>
        <begin position="59"/>
        <end position="84"/>
    </location>
</feature>
<dbReference type="AlphaFoldDB" id="A0A8J7WEK2"/>
<evidence type="ECO:0000313" key="2">
    <source>
        <dbReference type="EMBL" id="MBS0123941.1"/>
    </source>
</evidence>
<name>A0A8J7WEK2_9RHOB</name>
<organism evidence="2 3">
    <name type="scientific">Thetidibacter halocola</name>
    <dbReference type="NCBI Taxonomy" id="2827239"/>
    <lineage>
        <taxon>Bacteria</taxon>
        <taxon>Pseudomonadati</taxon>
        <taxon>Pseudomonadota</taxon>
        <taxon>Alphaproteobacteria</taxon>
        <taxon>Rhodobacterales</taxon>
        <taxon>Roseobacteraceae</taxon>
        <taxon>Thetidibacter</taxon>
    </lineage>
</organism>
<reference evidence="2" key="1">
    <citation type="submission" date="2021-04" db="EMBL/GenBank/DDBJ databases">
        <authorList>
            <person name="Yoon J."/>
        </authorList>
    </citation>
    <scope>NUCLEOTIDE SEQUENCE</scope>
    <source>
        <strain evidence="2">KMU-90</strain>
    </source>
</reference>
<dbReference type="Proteomes" id="UP000681356">
    <property type="component" value="Unassembled WGS sequence"/>
</dbReference>
<evidence type="ECO:0000313" key="3">
    <source>
        <dbReference type="Proteomes" id="UP000681356"/>
    </source>
</evidence>
<proteinExistence type="predicted"/>
<comment type="caution">
    <text evidence="2">The sequence shown here is derived from an EMBL/GenBank/DDBJ whole genome shotgun (WGS) entry which is preliminary data.</text>
</comment>
<gene>
    <name evidence="2" type="ORF">KB874_07315</name>
</gene>
<protein>
    <submittedName>
        <fullName evidence="2">Uncharacterized protein</fullName>
    </submittedName>
</protein>
<dbReference type="RefSeq" id="WP_212535918.1">
    <property type="nucleotide sequence ID" value="NZ_JAGTUU010000003.1"/>
</dbReference>
<sequence>MRKAPMKSLPTINFEISQLYPCTGVHRINTCANPDCFNFGKPFADQITRQRLRNEKYPDLSPEQAKLFDKHGPGTYKLSGADNA</sequence>
<keyword evidence="3" id="KW-1185">Reference proteome</keyword>
<evidence type="ECO:0000256" key="1">
    <source>
        <dbReference type="SAM" id="MobiDB-lite"/>
    </source>
</evidence>